<comment type="caution">
    <text evidence="6">The sequence shown here is derived from an EMBL/GenBank/DDBJ whole genome shotgun (WGS) entry which is preliminary data.</text>
</comment>
<feature type="non-terminal residue" evidence="6">
    <location>
        <position position="1"/>
    </location>
</feature>
<evidence type="ECO:0000256" key="2">
    <source>
        <dbReference type="ARBA" id="ARBA00022490"/>
    </source>
</evidence>
<reference evidence="6" key="1">
    <citation type="thesis" date="2020" institute="ProQuest LLC" country="789 East Eisenhower Parkway, Ann Arbor, MI, USA">
        <title>Comparative Genomics and Chromosome Evolution.</title>
        <authorList>
            <person name="Mudd A.B."/>
        </authorList>
    </citation>
    <scope>NUCLEOTIDE SEQUENCE</scope>
    <source>
        <strain evidence="6">237g6f4</strain>
        <tissue evidence="6">Blood</tissue>
    </source>
</reference>
<organism evidence="6 7">
    <name type="scientific">Engystomops pustulosus</name>
    <name type="common">Tungara frog</name>
    <name type="synonym">Physalaemus pustulosus</name>
    <dbReference type="NCBI Taxonomy" id="76066"/>
    <lineage>
        <taxon>Eukaryota</taxon>
        <taxon>Metazoa</taxon>
        <taxon>Chordata</taxon>
        <taxon>Craniata</taxon>
        <taxon>Vertebrata</taxon>
        <taxon>Euteleostomi</taxon>
        <taxon>Amphibia</taxon>
        <taxon>Batrachia</taxon>
        <taxon>Anura</taxon>
        <taxon>Neobatrachia</taxon>
        <taxon>Hyloidea</taxon>
        <taxon>Leptodactylidae</taxon>
        <taxon>Leiuperinae</taxon>
        <taxon>Engystomops</taxon>
    </lineage>
</organism>
<dbReference type="InterPro" id="IPR003890">
    <property type="entry name" value="MIF4G-like_typ-3"/>
</dbReference>
<keyword evidence="2" id="KW-0963">Cytoplasm</keyword>
<dbReference type="Proteomes" id="UP000824782">
    <property type="component" value="Unassembled WGS sequence"/>
</dbReference>
<dbReference type="Pfam" id="PF02854">
    <property type="entry name" value="MIF4G"/>
    <property type="match status" value="1"/>
</dbReference>
<dbReference type="Gene3D" id="1.25.40.180">
    <property type="match status" value="1"/>
</dbReference>
<evidence type="ECO:0000256" key="1">
    <source>
        <dbReference type="ARBA" id="ARBA00004496"/>
    </source>
</evidence>
<gene>
    <name evidence="6" type="ORF">GDO81_027318</name>
</gene>
<keyword evidence="7" id="KW-1185">Reference proteome</keyword>
<dbReference type="SUPFAM" id="SSF48371">
    <property type="entry name" value="ARM repeat"/>
    <property type="match status" value="1"/>
</dbReference>
<keyword evidence="3" id="KW-0810">Translation regulation</keyword>
<dbReference type="InterPro" id="IPR016024">
    <property type="entry name" value="ARM-type_fold"/>
</dbReference>
<feature type="domain" description="MIF4G" evidence="5">
    <location>
        <begin position="8"/>
        <end position="140"/>
    </location>
</feature>
<dbReference type="PANTHER" id="PTHR23254">
    <property type="entry name" value="EIF4G DOMAIN PROTEIN"/>
    <property type="match status" value="1"/>
</dbReference>
<evidence type="ECO:0000256" key="3">
    <source>
        <dbReference type="ARBA" id="ARBA00022845"/>
    </source>
</evidence>
<dbReference type="GO" id="GO:0005737">
    <property type="term" value="C:cytoplasm"/>
    <property type="evidence" value="ECO:0007669"/>
    <property type="project" value="UniProtKB-SubCell"/>
</dbReference>
<dbReference type="FunFam" id="1.25.40.180:FF:000016">
    <property type="entry name" value="polyadenylate-binding protein-interacting protein 1 isoform X1"/>
    <property type="match status" value="1"/>
</dbReference>
<dbReference type="AlphaFoldDB" id="A0AAV6YZG8"/>
<dbReference type="GO" id="GO:0008494">
    <property type="term" value="F:translation activator activity"/>
    <property type="evidence" value="ECO:0007669"/>
    <property type="project" value="TreeGrafter"/>
</dbReference>
<evidence type="ECO:0000256" key="4">
    <source>
        <dbReference type="ARBA" id="ARBA00074029"/>
    </source>
</evidence>
<dbReference type="PANTHER" id="PTHR23254:SF15">
    <property type="entry name" value="POLYADENYLATE-BINDING PROTEIN-INTERACTING PROTEIN 1"/>
    <property type="match status" value="1"/>
</dbReference>
<dbReference type="EMBL" id="WNYA01005526">
    <property type="protein sequence ID" value="KAG8542171.1"/>
    <property type="molecule type" value="Genomic_DNA"/>
</dbReference>
<evidence type="ECO:0000313" key="6">
    <source>
        <dbReference type="EMBL" id="KAG8542171.1"/>
    </source>
</evidence>
<evidence type="ECO:0000259" key="5">
    <source>
        <dbReference type="Pfam" id="PF02854"/>
    </source>
</evidence>
<dbReference type="GO" id="GO:0006446">
    <property type="term" value="P:regulation of translational initiation"/>
    <property type="evidence" value="ECO:0007669"/>
    <property type="project" value="TreeGrafter"/>
</dbReference>
<name>A0AAV6YZG8_ENGPU</name>
<proteinExistence type="predicted"/>
<sequence>TFLFLVSSRCQTEFEKRHQTAKGNEATRKRFHAFVLFLGELYLNLEIKGAKGQVTRAEILQTGLKELLDALFSNPMDDNLICAVKLLKLTGSVLEDAWKEKGISCMDEVIQRMKNVVLDSDRSRDVRQMLLKLVELRSSNWGRVHSTWTFKEATPENDPNYFMNEPTFYTSEGIPFTAADPEYQEKYQEMLDREDFFCEETGNDLSASGDAFLDDLGDDEMDPEMQEAYEKFCLESEHKRTQ</sequence>
<comment type="subcellular location">
    <subcellularLocation>
        <location evidence="1">Cytoplasm</location>
    </subcellularLocation>
</comment>
<dbReference type="GO" id="GO:0003723">
    <property type="term" value="F:RNA binding"/>
    <property type="evidence" value="ECO:0007669"/>
    <property type="project" value="InterPro"/>
</dbReference>
<dbReference type="InterPro" id="IPR051367">
    <property type="entry name" value="mRNA_TranslReg/HistoneTransl"/>
</dbReference>
<accession>A0AAV6YZG8</accession>
<protein>
    <recommendedName>
        <fullName evidence="4">Polyadenylate-binding protein-interacting protein 1</fullName>
    </recommendedName>
</protein>
<evidence type="ECO:0000313" key="7">
    <source>
        <dbReference type="Proteomes" id="UP000824782"/>
    </source>
</evidence>